<organism evidence="1 2">
    <name type="scientific">Paenibacillus oleatilyticus</name>
    <dbReference type="NCBI Taxonomy" id="2594886"/>
    <lineage>
        <taxon>Bacteria</taxon>
        <taxon>Bacillati</taxon>
        <taxon>Bacillota</taxon>
        <taxon>Bacilli</taxon>
        <taxon>Bacillales</taxon>
        <taxon>Paenibacillaceae</taxon>
        <taxon>Paenibacillus</taxon>
    </lineage>
</organism>
<reference evidence="1 2" key="1">
    <citation type="submission" date="2024-09" db="EMBL/GenBank/DDBJ databases">
        <authorList>
            <person name="Makale K.P.P."/>
            <person name="Makhzoum A."/>
            <person name="Rantong G."/>
            <person name="Rahube T.O."/>
        </authorList>
    </citation>
    <scope>NUCLEOTIDE SEQUENCE [LARGE SCALE GENOMIC DNA]</scope>
    <source>
        <strain evidence="1 2">KM_D13</strain>
    </source>
</reference>
<dbReference type="RefSeq" id="WP_373957139.1">
    <property type="nucleotide sequence ID" value="NZ_JBHDLN010000034.1"/>
</dbReference>
<dbReference type="Proteomes" id="UP001575622">
    <property type="component" value="Unassembled WGS sequence"/>
</dbReference>
<gene>
    <name evidence="1" type="ORF">ACEU3E_34645</name>
</gene>
<name>A0ABV4VCD3_9BACL</name>
<dbReference type="EMBL" id="JBHDLN010000034">
    <property type="protein sequence ID" value="MFB0847312.1"/>
    <property type="molecule type" value="Genomic_DNA"/>
</dbReference>
<protein>
    <submittedName>
        <fullName evidence="1">Uncharacterized protein</fullName>
    </submittedName>
</protein>
<accession>A0ABV4VCD3</accession>
<evidence type="ECO:0000313" key="2">
    <source>
        <dbReference type="Proteomes" id="UP001575622"/>
    </source>
</evidence>
<comment type="caution">
    <text evidence="1">The sequence shown here is derived from an EMBL/GenBank/DDBJ whole genome shotgun (WGS) entry which is preliminary data.</text>
</comment>
<sequence>MQIKKGITYWGMEGKRQVERRVNIIETRSSGTKYVNWTHIKKDGSEGKHRWTALRKFETWVKGIYELPQESGGK</sequence>
<evidence type="ECO:0000313" key="1">
    <source>
        <dbReference type="EMBL" id="MFB0847312.1"/>
    </source>
</evidence>
<proteinExistence type="predicted"/>
<keyword evidence="2" id="KW-1185">Reference proteome</keyword>